<feature type="domain" description="HTH cro/C1-type" evidence="2">
    <location>
        <begin position="12"/>
        <end position="66"/>
    </location>
</feature>
<organism evidence="3 4">
    <name type="scientific">Anaerotruncus massiliensis</name>
    <name type="common">ex Liu et al. 2021</name>
    <dbReference type="NCBI Taxonomy" id="2321404"/>
    <lineage>
        <taxon>Bacteria</taxon>
        <taxon>Bacillati</taxon>
        <taxon>Bacillota</taxon>
        <taxon>Clostridia</taxon>
        <taxon>Eubacteriales</taxon>
        <taxon>Oscillospiraceae</taxon>
        <taxon>Anaerotruncus</taxon>
    </lineage>
</organism>
<dbReference type="Proteomes" id="UP000276301">
    <property type="component" value="Unassembled WGS sequence"/>
</dbReference>
<evidence type="ECO:0000313" key="4">
    <source>
        <dbReference type="Proteomes" id="UP000276301"/>
    </source>
</evidence>
<dbReference type="SMART" id="SM00530">
    <property type="entry name" value="HTH_XRE"/>
    <property type="match status" value="1"/>
</dbReference>
<accession>A0A498CSE1</accession>
<dbReference type="InterPro" id="IPR001387">
    <property type="entry name" value="Cro/C1-type_HTH"/>
</dbReference>
<protein>
    <submittedName>
        <fullName evidence="3">XRE family transcriptional regulator</fullName>
    </submittedName>
</protein>
<dbReference type="CDD" id="cd00093">
    <property type="entry name" value="HTH_XRE"/>
    <property type="match status" value="1"/>
</dbReference>
<evidence type="ECO:0000259" key="2">
    <source>
        <dbReference type="PROSITE" id="PS50943"/>
    </source>
</evidence>
<dbReference type="AlphaFoldDB" id="A0A498CSE1"/>
<keyword evidence="1" id="KW-0238">DNA-binding</keyword>
<dbReference type="EMBL" id="RCHT01000003">
    <property type="protein sequence ID" value="RLL13498.1"/>
    <property type="molecule type" value="Genomic_DNA"/>
</dbReference>
<gene>
    <name evidence="3" type="ORF">D4A47_03235</name>
</gene>
<dbReference type="InterPro" id="IPR010982">
    <property type="entry name" value="Lambda_DNA-bd_dom_sf"/>
</dbReference>
<name>A0A498CSE1_9FIRM</name>
<evidence type="ECO:0000313" key="3">
    <source>
        <dbReference type="EMBL" id="RLL13498.1"/>
    </source>
</evidence>
<dbReference type="PROSITE" id="PS50943">
    <property type="entry name" value="HTH_CROC1"/>
    <property type="match status" value="1"/>
</dbReference>
<dbReference type="GO" id="GO:0003700">
    <property type="term" value="F:DNA-binding transcription factor activity"/>
    <property type="evidence" value="ECO:0007669"/>
    <property type="project" value="TreeGrafter"/>
</dbReference>
<dbReference type="GO" id="GO:0005829">
    <property type="term" value="C:cytosol"/>
    <property type="evidence" value="ECO:0007669"/>
    <property type="project" value="TreeGrafter"/>
</dbReference>
<dbReference type="InterPro" id="IPR050807">
    <property type="entry name" value="TransReg_Diox_bact_type"/>
</dbReference>
<dbReference type="PANTHER" id="PTHR46797:SF1">
    <property type="entry name" value="METHYLPHOSPHONATE SYNTHASE"/>
    <property type="match status" value="1"/>
</dbReference>
<dbReference type="PANTHER" id="PTHR46797">
    <property type="entry name" value="HTH-TYPE TRANSCRIPTIONAL REGULATOR"/>
    <property type="match status" value="1"/>
</dbReference>
<dbReference type="Gene3D" id="1.10.260.40">
    <property type="entry name" value="lambda repressor-like DNA-binding domains"/>
    <property type="match status" value="1"/>
</dbReference>
<keyword evidence="4" id="KW-1185">Reference proteome</keyword>
<proteinExistence type="predicted"/>
<comment type="caution">
    <text evidence="3">The sequence shown here is derived from an EMBL/GenBank/DDBJ whole genome shotgun (WGS) entry which is preliminary data.</text>
</comment>
<sequence>MSMTVQVLGQKIRYLRRREGLSQEEFAARAGVSHRKLSDIECGNGNPTFDTMDCIAAAFGLQIEELLQPDIEVDLLPRRELSRLQPMVDRLPEAWQELFVRGTEGALAMWLETVRGKE</sequence>
<dbReference type="SUPFAM" id="SSF47413">
    <property type="entry name" value="lambda repressor-like DNA-binding domains"/>
    <property type="match status" value="1"/>
</dbReference>
<dbReference type="Pfam" id="PF01381">
    <property type="entry name" value="HTH_3"/>
    <property type="match status" value="1"/>
</dbReference>
<evidence type="ECO:0000256" key="1">
    <source>
        <dbReference type="ARBA" id="ARBA00023125"/>
    </source>
</evidence>
<reference evidence="3 4" key="1">
    <citation type="submission" date="2018-10" db="EMBL/GenBank/DDBJ databases">
        <title>Anaerotruncus faecis sp. nov., isolated from human feces.</title>
        <authorList>
            <person name="Wang Y.-J."/>
        </authorList>
    </citation>
    <scope>NUCLEOTIDE SEQUENCE [LARGE SCALE GENOMIC DNA]</scope>
    <source>
        <strain evidence="3 4">22A2-44</strain>
    </source>
</reference>
<dbReference type="GO" id="GO:0003677">
    <property type="term" value="F:DNA binding"/>
    <property type="evidence" value="ECO:0007669"/>
    <property type="project" value="UniProtKB-KW"/>
</dbReference>